<dbReference type="EMBL" id="AFCE01000085">
    <property type="protein sequence ID" value="EGL83735.1"/>
    <property type="molecule type" value="Genomic_DNA"/>
</dbReference>
<dbReference type="KEGG" id="cthu:HUR95_00660"/>
<gene>
    <name evidence="1" type="ORF">CathTA2_0702</name>
    <name evidence="2" type="ORF">HUR95_00660</name>
</gene>
<dbReference type="NCBIfam" id="NF047353">
    <property type="entry name" value="tube_lmo2291"/>
    <property type="match status" value="1"/>
</dbReference>
<organism evidence="1 3">
    <name type="scientific">Caldalkalibacillus thermarum (strain TA2.A1)</name>
    <dbReference type="NCBI Taxonomy" id="986075"/>
    <lineage>
        <taxon>Bacteria</taxon>
        <taxon>Bacillati</taxon>
        <taxon>Bacillota</taxon>
        <taxon>Bacilli</taxon>
        <taxon>Bacillales</taxon>
        <taxon>Bacillaceae</taxon>
        <taxon>Caldalkalibacillus</taxon>
    </lineage>
</organism>
<dbReference type="Proteomes" id="UP000010716">
    <property type="component" value="Unassembled WGS sequence"/>
</dbReference>
<evidence type="ECO:0000313" key="4">
    <source>
        <dbReference type="Proteomes" id="UP000825179"/>
    </source>
</evidence>
<reference evidence="1 3" key="1">
    <citation type="journal article" date="2011" name="J. Bacteriol.">
        <title>Draft genome sequence of the thermoalkaliphilic Caldalkalibacillus thermarum strain TA2.A1.</title>
        <authorList>
            <person name="Kalamorz F."/>
            <person name="Keis S."/>
            <person name="McMillan D.G."/>
            <person name="Olsson K."/>
            <person name="Stanton J.A."/>
            <person name="Stockwell P."/>
            <person name="Black M.A."/>
            <person name="Klingeman D.M."/>
            <person name="Land M.L."/>
            <person name="Han C.S."/>
            <person name="Martin S.L."/>
            <person name="Becher S.A."/>
            <person name="Peddie C.J."/>
            <person name="Morgan H.W."/>
            <person name="Matthies D."/>
            <person name="Preiss L."/>
            <person name="Meier T."/>
            <person name="Brown S.D."/>
            <person name="Cook G.M."/>
        </authorList>
    </citation>
    <scope>NUCLEOTIDE SEQUENCE [LARGE SCALE GENOMIC DNA]</scope>
    <source>
        <strain evidence="1 3">TA2.A1</strain>
    </source>
</reference>
<reference evidence="2 4" key="2">
    <citation type="journal article" date="2020" name="Extremophiles">
        <title>Genomic analysis of Caldalkalibacillus thermarum TA2.A1 reveals aerobic alkaliphilic metabolism and evolutionary hallmarks linking alkaliphilic bacteria and plant life.</title>
        <authorList>
            <person name="de Jong S.I."/>
            <person name="van den Broek M.A."/>
            <person name="Merkel A.Y."/>
            <person name="de la Torre Cortes P."/>
            <person name="Kalamorz F."/>
            <person name="Cook G.M."/>
            <person name="van Loosdrecht M.C.M."/>
            <person name="McMillan D.G.G."/>
        </authorList>
    </citation>
    <scope>NUCLEOTIDE SEQUENCE [LARGE SCALE GENOMIC DNA]</scope>
    <source>
        <strain evidence="2 4">TA2.A1</strain>
    </source>
</reference>
<evidence type="ECO:0000313" key="1">
    <source>
        <dbReference type="EMBL" id="EGL83735.1"/>
    </source>
</evidence>
<name>F5L4I9_CALTT</name>
<proteinExistence type="predicted"/>
<dbReference type="AlphaFoldDB" id="F5L4I9"/>
<dbReference type="EMBL" id="CP082237">
    <property type="protein sequence ID" value="QZT33986.1"/>
    <property type="molecule type" value="Genomic_DNA"/>
</dbReference>
<evidence type="ECO:0000313" key="2">
    <source>
        <dbReference type="EMBL" id="QZT33986.1"/>
    </source>
</evidence>
<accession>F5L4I9</accession>
<dbReference type="Proteomes" id="UP000825179">
    <property type="component" value="Chromosome"/>
</dbReference>
<reference evidence="2" key="3">
    <citation type="submission" date="2021-08" db="EMBL/GenBank/DDBJ databases">
        <authorList>
            <person name="de Jong S."/>
            <person name="van den Broek M."/>
            <person name="Merkel A."/>
            <person name="de la Torre Cortes P."/>
            <person name="Kalamorz F."/>
            <person name="Cook G."/>
            <person name="van Loosdrecht M."/>
            <person name="McMillan D."/>
        </authorList>
    </citation>
    <scope>NUCLEOTIDE SEQUENCE</scope>
    <source>
        <strain evidence="2">TA2.A1</strain>
    </source>
</reference>
<evidence type="ECO:0000313" key="3">
    <source>
        <dbReference type="Proteomes" id="UP000010716"/>
    </source>
</evidence>
<keyword evidence="4" id="KW-1185">Reference proteome</keyword>
<sequence>MADEGLLVQSKHLFEINTTPDAGEGMETWSRLAKGFNSFEVSTNEETDQTHYLDGDGFATTTVMGAQLTITFSGHRYFGDEAQDWIFSKAMEIGTERETQFRWTLPSGEVFEGPCTIAEISGPSGDANAKGEVSVAIHINGKPDYTPAS</sequence>
<dbReference type="OrthoDB" id="2043960at2"/>
<dbReference type="eggNOG" id="COG5492">
    <property type="taxonomic scope" value="Bacteria"/>
</dbReference>
<protein>
    <submittedName>
        <fullName evidence="2">Capsid protein</fullName>
    </submittedName>
    <submittedName>
        <fullName evidence="1">Ig-like domain-containing protein</fullName>
    </submittedName>
</protein>
<dbReference type="RefSeq" id="WP_007503157.1">
    <property type="nucleotide sequence ID" value="NZ_AFCE01000085.1"/>
</dbReference>